<keyword evidence="9" id="KW-1185">Reference proteome</keyword>
<gene>
    <name evidence="8" type="ORF">B0J12DRAFT_289143</name>
</gene>
<feature type="transmembrane region" description="Helical" evidence="7">
    <location>
        <begin position="208"/>
        <end position="229"/>
    </location>
</feature>
<keyword evidence="2" id="KW-0813">Transport</keyword>
<feature type="transmembrane region" description="Helical" evidence="7">
    <location>
        <begin position="390"/>
        <end position="408"/>
    </location>
</feature>
<dbReference type="Proteomes" id="UP000774617">
    <property type="component" value="Unassembled WGS sequence"/>
</dbReference>
<feature type="transmembrane region" description="Helical" evidence="7">
    <location>
        <begin position="117"/>
        <end position="136"/>
    </location>
</feature>
<feature type="transmembrane region" description="Helical" evidence="7">
    <location>
        <begin position="142"/>
        <end position="165"/>
    </location>
</feature>
<feature type="transmembrane region" description="Helical" evidence="7">
    <location>
        <begin position="177"/>
        <end position="196"/>
    </location>
</feature>
<evidence type="ECO:0000256" key="1">
    <source>
        <dbReference type="ARBA" id="ARBA00004141"/>
    </source>
</evidence>
<organism evidence="8 9">
    <name type="scientific">Macrophomina phaseolina</name>
    <dbReference type="NCBI Taxonomy" id="35725"/>
    <lineage>
        <taxon>Eukaryota</taxon>
        <taxon>Fungi</taxon>
        <taxon>Dikarya</taxon>
        <taxon>Ascomycota</taxon>
        <taxon>Pezizomycotina</taxon>
        <taxon>Dothideomycetes</taxon>
        <taxon>Dothideomycetes incertae sedis</taxon>
        <taxon>Botryosphaeriales</taxon>
        <taxon>Botryosphaeriaceae</taxon>
        <taxon>Macrophomina</taxon>
    </lineage>
</organism>
<dbReference type="Gene3D" id="1.20.1250.20">
    <property type="entry name" value="MFS general substrate transporter like domains"/>
    <property type="match status" value="2"/>
</dbReference>
<dbReference type="InterPro" id="IPR010573">
    <property type="entry name" value="MFS_Str1/Tri12-like"/>
</dbReference>
<feature type="transmembrane region" description="Helical" evidence="7">
    <location>
        <begin position="533"/>
        <end position="555"/>
    </location>
</feature>
<feature type="transmembrane region" description="Helical" evidence="7">
    <location>
        <begin position="414"/>
        <end position="434"/>
    </location>
</feature>
<comment type="caution">
    <text evidence="8">The sequence shown here is derived from an EMBL/GenBank/DDBJ whole genome shotgun (WGS) entry which is preliminary data.</text>
</comment>
<dbReference type="SUPFAM" id="SSF103473">
    <property type="entry name" value="MFS general substrate transporter"/>
    <property type="match status" value="1"/>
</dbReference>
<name>A0ABQ8GNF3_9PEZI</name>
<feature type="compositionally biased region" description="Polar residues" evidence="6">
    <location>
        <begin position="8"/>
        <end position="22"/>
    </location>
</feature>
<keyword evidence="4 7" id="KW-1133">Transmembrane helix</keyword>
<feature type="transmembrane region" description="Helical" evidence="7">
    <location>
        <begin position="249"/>
        <end position="270"/>
    </location>
</feature>
<proteinExistence type="predicted"/>
<feature type="transmembrane region" description="Helical" evidence="7">
    <location>
        <begin position="355"/>
        <end position="378"/>
    </location>
</feature>
<evidence type="ECO:0000313" key="9">
    <source>
        <dbReference type="Proteomes" id="UP000774617"/>
    </source>
</evidence>
<dbReference type="PANTHER" id="PTHR23501">
    <property type="entry name" value="MAJOR FACILITATOR SUPERFAMILY"/>
    <property type="match status" value="1"/>
</dbReference>
<evidence type="ECO:0000256" key="5">
    <source>
        <dbReference type="ARBA" id="ARBA00023136"/>
    </source>
</evidence>
<dbReference type="PANTHER" id="PTHR23501:SF195">
    <property type="entry name" value="PEP5"/>
    <property type="match status" value="1"/>
</dbReference>
<protein>
    <submittedName>
        <fullName evidence="8">Fungal trichothecene efflux pump</fullName>
    </submittedName>
</protein>
<dbReference type="InterPro" id="IPR036259">
    <property type="entry name" value="MFS_trans_sf"/>
</dbReference>
<sequence>MAAGESVEQPSQMLEQSKTVSSAVEKDIEGSTPLSTPPPSELEAVVTAKTWIVTCFLSFGYGLCFWPVPTVAAVGTLVSADFEQPNAYVWFVPAWTIATTVSFMINGSNTDILGRRWFLVGGNLLCVVGHLIAGASKHTENANLITAGMALSGFGAGCCQLAAFALPELLPNKWRHIGIVIADGTVYITILIAPITARYSYEFQNWEWNFFGPAIFQFVSFLGLFFLYFPPAHPSGLPFLQAIKKIDYLGILFFTAGCVPVLAGIVWAGLYESTDAHVVAPLVIGFFFLILFGLWETYGGAEFPLAPTRIFTASWGRDFTAPALALSITNMFYYSSSILWPTMTTMFYTNGGADWVYATVLTLPQGLAICFGATLLFCFGSLIKHWQWQLVVSTFITVLFGALLGLATPHNMGMMIAFLFICQTAFAWSVPLSIMLSQLGVEHKDLGISGGISGSLRFAGGAVATTVYQTIFNNEVTKWTPKLVVPAALKAGLDQSRVTELLSVVSTSQLATSFPANVAAAASEALKEAYCKGIFIVSMSSLGFGVVAIVACLLCKDVDSKMTNTIDVYLENDEFAHRNKVH</sequence>
<keyword evidence="5 7" id="KW-0472">Membrane</keyword>
<evidence type="ECO:0000256" key="7">
    <source>
        <dbReference type="SAM" id="Phobius"/>
    </source>
</evidence>
<accession>A0ABQ8GNF3</accession>
<feature type="transmembrane region" description="Helical" evidence="7">
    <location>
        <begin position="276"/>
        <end position="295"/>
    </location>
</feature>
<dbReference type="Pfam" id="PF06609">
    <property type="entry name" value="TRI12"/>
    <property type="match status" value="1"/>
</dbReference>
<dbReference type="EMBL" id="JAGTJR010000004">
    <property type="protein sequence ID" value="KAH7061287.1"/>
    <property type="molecule type" value="Genomic_DNA"/>
</dbReference>
<feature type="transmembrane region" description="Helical" evidence="7">
    <location>
        <begin position="88"/>
        <end position="105"/>
    </location>
</feature>
<feature type="transmembrane region" description="Helical" evidence="7">
    <location>
        <begin position="50"/>
        <end position="68"/>
    </location>
</feature>
<evidence type="ECO:0000256" key="2">
    <source>
        <dbReference type="ARBA" id="ARBA00022448"/>
    </source>
</evidence>
<evidence type="ECO:0000256" key="4">
    <source>
        <dbReference type="ARBA" id="ARBA00022989"/>
    </source>
</evidence>
<comment type="subcellular location">
    <subcellularLocation>
        <location evidence="1">Membrane</location>
        <topology evidence="1">Multi-pass membrane protein</topology>
    </subcellularLocation>
</comment>
<evidence type="ECO:0000256" key="3">
    <source>
        <dbReference type="ARBA" id="ARBA00022692"/>
    </source>
</evidence>
<feature type="transmembrane region" description="Helical" evidence="7">
    <location>
        <begin position="446"/>
        <end position="471"/>
    </location>
</feature>
<reference evidence="8 9" key="1">
    <citation type="journal article" date="2021" name="Nat. Commun.">
        <title>Genetic determinants of endophytism in the Arabidopsis root mycobiome.</title>
        <authorList>
            <person name="Mesny F."/>
            <person name="Miyauchi S."/>
            <person name="Thiergart T."/>
            <person name="Pickel B."/>
            <person name="Atanasova L."/>
            <person name="Karlsson M."/>
            <person name="Huettel B."/>
            <person name="Barry K.W."/>
            <person name="Haridas S."/>
            <person name="Chen C."/>
            <person name="Bauer D."/>
            <person name="Andreopoulos W."/>
            <person name="Pangilinan J."/>
            <person name="LaButti K."/>
            <person name="Riley R."/>
            <person name="Lipzen A."/>
            <person name="Clum A."/>
            <person name="Drula E."/>
            <person name="Henrissat B."/>
            <person name="Kohler A."/>
            <person name="Grigoriev I.V."/>
            <person name="Martin F.M."/>
            <person name="Hacquard S."/>
        </authorList>
    </citation>
    <scope>NUCLEOTIDE SEQUENCE [LARGE SCALE GENOMIC DNA]</scope>
    <source>
        <strain evidence="8 9">MPI-SDFR-AT-0080</strain>
    </source>
</reference>
<evidence type="ECO:0000256" key="6">
    <source>
        <dbReference type="SAM" id="MobiDB-lite"/>
    </source>
</evidence>
<feature type="region of interest" description="Disordered" evidence="6">
    <location>
        <begin position="1"/>
        <end position="40"/>
    </location>
</feature>
<feature type="transmembrane region" description="Helical" evidence="7">
    <location>
        <begin position="315"/>
        <end position="335"/>
    </location>
</feature>
<evidence type="ECO:0000313" key="8">
    <source>
        <dbReference type="EMBL" id="KAH7061287.1"/>
    </source>
</evidence>
<keyword evidence="3 7" id="KW-0812">Transmembrane</keyword>